<gene>
    <name evidence="3" type="ORF">ACFPZ3_09190</name>
</gene>
<organism evidence="3 4">
    <name type="scientific">Nonomuraea insulae</name>
    <dbReference type="NCBI Taxonomy" id="1616787"/>
    <lineage>
        <taxon>Bacteria</taxon>
        <taxon>Bacillati</taxon>
        <taxon>Actinomycetota</taxon>
        <taxon>Actinomycetes</taxon>
        <taxon>Streptosporangiales</taxon>
        <taxon>Streptosporangiaceae</taxon>
        <taxon>Nonomuraea</taxon>
    </lineage>
</organism>
<sequence>MRLMPVRAILTTALLLATPLTGAPSVGTVTASAETPPLYDDDAGGHANGDDPAIWVHPAHPGTSVVITTAKEGGLYAYSLTGAQLQHIPAQPPPGPDHEPGRLNNVDLVHGFRLSTGAKADLAVASDRGRDQLRVYAIDPAKAAAGRPPLTDVTDASVPFVFNSTQEQVDEAETAYGLAVSGTSVVVSRRHRTTLGLLQLAAAPGGKVTYRRVRTLDLPATFPLPDGTTWTPCGEPGELAQVEGMVTDRGTLYAAQEDVGIWRLPADLTGRPALMDKVREYGRQDTYDPATEECVPGQDRGYGGEHLSADAEGLTVYEDGSRGYLLASSQGDDTFAAYDRRSGEHVGQFRVAPGRRADGAESSDGAMVISAPLGRAFPEGLMVVHDGADTPGDGDREVTNFKFVDWRMVKDALD</sequence>
<evidence type="ECO:0000259" key="2">
    <source>
        <dbReference type="PROSITE" id="PS51662"/>
    </source>
</evidence>
<dbReference type="PROSITE" id="PS51662">
    <property type="entry name" value="BP_PHYTASE"/>
    <property type="match status" value="1"/>
</dbReference>
<accession>A0ABW1CEA5</accession>
<feature type="chain" id="PRO_5045378307" evidence="1">
    <location>
        <begin position="23"/>
        <end position="414"/>
    </location>
</feature>
<dbReference type="SUPFAM" id="SSF50956">
    <property type="entry name" value="Thermostable phytase (3-phytase)"/>
    <property type="match status" value="1"/>
</dbReference>
<protein>
    <submittedName>
        <fullName evidence="3">Phytase</fullName>
    </submittedName>
</protein>
<dbReference type="EMBL" id="JBHSPA010000012">
    <property type="protein sequence ID" value="MFC5824023.1"/>
    <property type="molecule type" value="Genomic_DNA"/>
</dbReference>
<evidence type="ECO:0000256" key="1">
    <source>
        <dbReference type="SAM" id="SignalP"/>
    </source>
</evidence>
<dbReference type="RefSeq" id="WP_379513554.1">
    <property type="nucleotide sequence ID" value="NZ_JBHSPA010000012.1"/>
</dbReference>
<feature type="signal peptide" evidence="1">
    <location>
        <begin position="1"/>
        <end position="22"/>
    </location>
</feature>
<dbReference type="InterPro" id="IPR011042">
    <property type="entry name" value="6-blade_b-propeller_TolB-like"/>
</dbReference>
<name>A0ABW1CEA5_9ACTN</name>
<comment type="caution">
    <text evidence="3">The sequence shown here is derived from an EMBL/GenBank/DDBJ whole genome shotgun (WGS) entry which is preliminary data.</text>
</comment>
<keyword evidence="1" id="KW-0732">Signal</keyword>
<proteinExistence type="predicted"/>
<dbReference type="InterPro" id="IPR003431">
    <property type="entry name" value="B-propeller_Phytase"/>
</dbReference>
<reference evidence="4" key="1">
    <citation type="journal article" date="2019" name="Int. J. Syst. Evol. Microbiol.">
        <title>The Global Catalogue of Microorganisms (GCM) 10K type strain sequencing project: providing services to taxonomists for standard genome sequencing and annotation.</title>
        <authorList>
            <consortium name="The Broad Institute Genomics Platform"/>
            <consortium name="The Broad Institute Genome Sequencing Center for Infectious Disease"/>
            <person name="Wu L."/>
            <person name="Ma J."/>
        </authorList>
    </citation>
    <scope>NUCLEOTIDE SEQUENCE [LARGE SCALE GENOMIC DNA]</scope>
    <source>
        <strain evidence="4">CCUG 53903</strain>
    </source>
</reference>
<dbReference type="Pfam" id="PF02333">
    <property type="entry name" value="Phytase"/>
    <property type="match status" value="2"/>
</dbReference>
<dbReference type="Gene3D" id="2.120.10.30">
    <property type="entry name" value="TolB, C-terminal domain"/>
    <property type="match status" value="1"/>
</dbReference>
<feature type="domain" description="BPP" evidence="2">
    <location>
        <begin position="19"/>
        <end position="413"/>
    </location>
</feature>
<evidence type="ECO:0000313" key="4">
    <source>
        <dbReference type="Proteomes" id="UP001596058"/>
    </source>
</evidence>
<evidence type="ECO:0000313" key="3">
    <source>
        <dbReference type="EMBL" id="MFC5824023.1"/>
    </source>
</evidence>
<keyword evidence="4" id="KW-1185">Reference proteome</keyword>
<dbReference type="Proteomes" id="UP001596058">
    <property type="component" value="Unassembled WGS sequence"/>
</dbReference>